<protein>
    <recommendedName>
        <fullName evidence="1">Nitroreductase domain-containing protein</fullName>
    </recommendedName>
</protein>
<gene>
    <name evidence="2" type="ORF">LCGC14_0828810</name>
</gene>
<evidence type="ECO:0000313" key="2">
    <source>
        <dbReference type="EMBL" id="KKN30958.1"/>
    </source>
</evidence>
<evidence type="ECO:0000259" key="1">
    <source>
        <dbReference type="Pfam" id="PF00881"/>
    </source>
</evidence>
<dbReference type="InterPro" id="IPR029479">
    <property type="entry name" value="Nitroreductase"/>
</dbReference>
<feature type="domain" description="Nitroreductase" evidence="1">
    <location>
        <begin position="65"/>
        <end position="244"/>
    </location>
</feature>
<dbReference type="InterPro" id="IPR020051">
    <property type="entry name" value="SagB-type_dehydrogenase"/>
</dbReference>
<dbReference type="AlphaFoldDB" id="A0A0F9SP05"/>
<dbReference type="GO" id="GO:0016491">
    <property type="term" value="F:oxidoreductase activity"/>
    <property type="evidence" value="ECO:0007669"/>
    <property type="project" value="InterPro"/>
</dbReference>
<proteinExistence type="predicted"/>
<dbReference type="PANTHER" id="PTHR43745">
    <property type="entry name" value="NITROREDUCTASE MJ1384-RELATED"/>
    <property type="match status" value="1"/>
</dbReference>
<dbReference type="CDD" id="cd02142">
    <property type="entry name" value="McbC_SagB-like_oxidoreductase"/>
    <property type="match status" value="1"/>
</dbReference>
<reference evidence="2" key="1">
    <citation type="journal article" date="2015" name="Nature">
        <title>Complex archaea that bridge the gap between prokaryotes and eukaryotes.</title>
        <authorList>
            <person name="Spang A."/>
            <person name="Saw J.H."/>
            <person name="Jorgensen S.L."/>
            <person name="Zaremba-Niedzwiedzka K."/>
            <person name="Martijn J."/>
            <person name="Lind A.E."/>
            <person name="van Eijk R."/>
            <person name="Schleper C."/>
            <person name="Guy L."/>
            <person name="Ettema T.J."/>
        </authorList>
    </citation>
    <scope>NUCLEOTIDE SEQUENCE</scope>
</reference>
<sequence>MSNEKNRLHGEIFQQKSKNIRGIERLSNPTDSQKLELYKKYKNVTSRVQLPKPEFSPDTGFWDIINKRHSSRIFSIKPISVMDLSLLLFGMSGLTRTFPNFAFRTIPSAGAKFPIEIYPIVNNVSEVEEGIYHYDMQNHELELLNGGDFREVFSNACYGQRMVAKSAITIVLTAMIDRTRITYGERSYRYIYLDGGHVGQNLYLAAEALGLNVCVIGRYYDDEINELLDLDENEEFTIYMGVVGNRR</sequence>
<comment type="caution">
    <text evidence="2">The sequence shown here is derived from an EMBL/GenBank/DDBJ whole genome shotgun (WGS) entry which is preliminary data.</text>
</comment>
<dbReference type="Gene3D" id="3.40.109.10">
    <property type="entry name" value="NADH Oxidase"/>
    <property type="match status" value="1"/>
</dbReference>
<dbReference type="EMBL" id="LAZR01002368">
    <property type="protein sequence ID" value="KKN30958.1"/>
    <property type="molecule type" value="Genomic_DNA"/>
</dbReference>
<name>A0A0F9SP05_9ZZZZ</name>
<dbReference type="PANTHER" id="PTHR43745:SF2">
    <property type="entry name" value="NITROREDUCTASE MJ1384-RELATED"/>
    <property type="match status" value="1"/>
</dbReference>
<dbReference type="InterPro" id="IPR052544">
    <property type="entry name" value="Bacteriocin_Proc_Enz"/>
</dbReference>
<dbReference type="NCBIfam" id="TIGR03605">
    <property type="entry name" value="antibiot_sagB"/>
    <property type="match status" value="1"/>
</dbReference>
<organism evidence="2">
    <name type="scientific">marine sediment metagenome</name>
    <dbReference type="NCBI Taxonomy" id="412755"/>
    <lineage>
        <taxon>unclassified sequences</taxon>
        <taxon>metagenomes</taxon>
        <taxon>ecological metagenomes</taxon>
    </lineage>
</organism>
<dbReference type="InterPro" id="IPR000415">
    <property type="entry name" value="Nitroreductase-like"/>
</dbReference>
<accession>A0A0F9SP05</accession>
<dbReference type="SUPFAM" id="SSF55469">
    <property type="entry name" value="FMN-dependent nitroreductase-like"/>
    <property type="match status" value="1"/>
</dbReference>
<dbReference type="Pfam" id="PF00881">
    <property type="entry name" value="Nitroreductase"/>
    <property type="match status" value="1"/>
</dbReference>